<evidence type="ECO:0000313" key="8">
    <source>
        <dbReference type="EMBL" id="KPM42662.1"/>
    </source>
</evidence>
<dbReference type="AlphaFoldDB" id="A0A0P7BQ47"/>
<dbReference type="GO" id="GO:0008270">
    <property type="term" value="F:zinc ion binding"/>
    <property type="evidence" value="ECO:0007669"/>
    <property type="project" value="InterPro"/>
</dbReference>
<dbReference type="GO" id="GO:0000981">
    <property type="term" value="F:DNA-binding transcription factor activity, RNA polymerase II-specific"/>
    <property type="evidence" value="ECO:0007669"/>
    <property type="project" value="TreeGrafter"/>
</dbReference>
<dbReference type="SMART" id="SM00906">
    <property type="entry name" value="Fungal_trans"/>
    <property type="match status" value="1"/>
</dbReference>
<reference evidence="8 9" key="1">
    <citation type="submission" date="2015-09" db="EMBL/GenBank/DDBJ databases">
        <title>Draft genome of a European isolate of the apple canker pathogen Neonectria ditissima.</title>
        <authorList>
            <person name="Gomez-Cortecero A."/>
            <person name="Harrison R.J."/>
            <person name="Armitage A.D."/>
        </authorList>
    </citation>
    <scope>NUCLEOTIDE SEQUENCE [LARGE SCALE GENOMIC DNA]</scope>
    <source>
        <strain evidence="8 9">R09/05</strain>
    </source>
</reference>
<organism evidence="8 9">
    <name type="scientific">Neonectria ditissima</name>
    <dbReference type="NCBI Taxonomy" id="78410"/>
    <lineage>
        <taxon>Eukaryota</taxon>
        <taxon>Fungi</taxon>
        <taxon>Dikarya</taxon>
        <taxon>Ascomycota</taxon>
        <taxon>Pezizomycotina</taxon>
        <taxon>Sordariomycetes</taxon>
        <taxon>Hypocreomycetidae</taxon>
        <taxon>Hypocreales</taxon>
        <taxon>Nectriaceae</taxon>
        <taxon>Neonectria</taxon>
    </lineage>
</organism>
<keyword evidence="4" id="KW-0804">Transcription</keyword>
<proteinExistence type="predicted"/>
<keyword evidence="5" id="KW-0539">Nucleus</keyword>
<dbReference type="GO" id="GO:0005634">
    <property type="term" value="C:nucleus"/>
    <property type="evidence" value="ECO:0007669"/>
    <property type="project" value="UniProtKB-SubCell"/>
</dbReference>
<gene>
    <name evidence="8" type="ORF">AK830_g3888</name>
</gene>
<name>A0A0P7BQ47_9HYPO</name>
<keyword evidence="3" id="KW-0238">DNA-binding</keyword>
<dbReference type="OrthoDB" id="3163292at2759"/>
<dbReference type="InterPro" id="IPR007219">
    <property type="entry name" value="XnlR_reg_dom"/>
</dbReference>
<keyword evidence="9" id="KW-1185">Reference proteome</keyword>
<feature type="domain" description="Xylanolytic transcriptional activator regulatory" evidence="7">
    <location>
        <begin position="209"/>
        <end position="286"/>
    </location>
</feature>
<dbReference type="GO" id="GO:0000976">
    <property type="term" value="F:transcription cis-regulatory region binding"/>
    <property type="evidence" value="ECO:0007669"/>
    <property type="project" value="TreeGrafter"/>
</dbReference>
<evidence type="ECO:0000259" key="7">
    <source>
        <dbReference type="SMART" id="SM00906"/>
    </source>
</evidence>
<feature type="region of interest" description="Disordered" evidence="6">
    <location>
        <begin position="30"/>
        <end position="50"/>
    </location>
</feature>
<evidence type="ECO:0000256" key="5">
    <source>
        <dbReference type="ARBA" id="ARBA00023242"/>
    </source>
</evidence>
<evidence type="ECO:0000256" key="4">
    <source>
        <dbReference type="ARBA" id="ARBA00023163"/>
    </source>
</evidence>
<evidence type="ECO:0000256" key="6">
    <source>
        <dbReference type="SAM" id="MobiDB-lite"/>
    </source>
</evidence>
<sequence>MEDAQNSVVPKPRISRRKSLPIISAPLLSEVDTEETGPDVDSWTPTSQSIEGITTSEPASLQPSGLLNHEAMRGKFSLGYILSTSDGSLDADPSGTSFAATEDPILLGLVNLSIAQSLFQNFMNFLNPYISQLDPILHTFTYVRQQSPFLLGAILAMSAKSFNPALYKKLLDHAQDLYGDSFRSGKKSTEMAQAILILTYWKEPEDTRAWTSLGYVIRVCMDLGWHRLMPYSAPSRASMTEAEKREVRNIERTWYVLFVYDRSISLQTGKPWMMEQNEFMESIDKWCQDPLTTSNDRLLGAFVSLRLMTSSVHKLLSQKAQKSEGGGSLHNVEALLSMINGRIKQWETEWTQSVDTDNPVNIDNG</sequence>
<dbReference type="GO" id="GO:0006351">
    <property type="term" value="P:DNA-templated transcription"/>
    <property type="evidence" value="ECO:0007669"/>
    <property type="project" value="InterPro"/>
</dbReference>
<evidence type="ECO:0000313" key="9">
    <source>
        <dbReference type="Proteomes" id="UP000050424"/>
    </source>
</evidence>
<dbReference type="InterPro" id="IPR051089">
    <property type="entry name" value="prtT"/>
</dbReference>
<dbReference type="Pfam" id="PF04082">
    <property type="entry name" value="Fungal_trans"/>
    <property type="match status" value="1"/>
</dbReference>
<evidence type="ECO:0000256" key="3">
    <source>
        <dbReference type="ARBA" id="ARBA00023125"/>
    </source>
</evidence>
<keyword evidence="2" id="KW-0805">Transcription regulation</keyword>
<accession>A0A0P7BQ47</accession>
<evidence type="ECO:0000256" key="2">
    <source>
        <dbReference type="ARBA" id="ARBA00023015"/>
    </source>
</evidence>
<dbReference type="STRING" id="78410.A0A0P7BQ47"/>
<dbReference type="CDD" id="cd12148">
    <property type="entry name" value="fungal_TF_MHR"/>
    <property type="match status" value="1"/>
</dbReference>
<protein>
    <recommendedName>
        <fullName evidence="7">Xylanolytic transcriptional activator regulatory domain-containing protein</fullName>
    </recommendedName>
</protein>
<comment type="caution">
    <text evidence="8">The sequence shown here is derived from an EMBL/GenBank/DDBJ whole genome shotgun (WGS) entry which is preliminary data.</text>
</comment>
<evidence type="ECO:0000256" key="1">
    <source>
        <dbReference type="ARBA" id="ARBA00004123"/>
    </source>
</evidence>
<dbReference type="EMBL" id="LKCW01000044">
    <property type="protein sequence ID" value="KPM42662.1"/>
    <property type="molecule type" value="Genomic_DNA"/>
</dbReference>
<dbReference type="PANTHER" id="PTHR31845:SF17">
    <property type="entry name" value="ZN(II)2CYS6 TRANSCRIPTION FACTOR (EUROFUNG)"/>
    <property type="match status" value="1"/>
</dbReference>
<dbReference type="PANTHER" id="PTHR31845">
    <property type="entry name" value="FINGER DOMAIN PROTEIN, PUTATIVE-RELATED"/>
    <property type="match status" value="1"/>
</dbReference>
<comment type="subcellular location">
    <subcellularLocation>
        <location evidence="1">Nucleus</location>
    </subcellularLocation>
</comment>
<dbReference type="Proteomes" id="UP000050424">
    <property type="component" value="Unassembled WGS sequence"/>
</dbReference>